<proteinExistence type="predicted"/>
<dbReference type="Proteomes" id="UP000280819">
    <property type="component" value="Unassembled WGS sequence"/>
</dbReference>
<dbReference type="AlphaFoldDB" id="A0A3P1T257"/>
<dbReference type="OrthoDB" id="9790372at2"/>
<accession>A0A3P1T257</accession>
<name>A0A3P1T257_9ACTN</name>
<dbReference type="InterPro" id="IPR003772">
    <property type="entry name" value="YceD"/>
</dbReference>
<dbReference type="Pfam" id="PF02620">
    <property type="entry name" value="YceD"/>
    <property type="match status" value="1"/>
</dbReference>
<evidence type="ECO:0000313" key="1">
    <source>
        <dbReference type="EMBL" id="RRD03444.1"/>
    </source>
</evidence>
<sequence>MSSSPRHPDRRSPYVFDVLELGRRPGALKEIRETVPAPAELGYDMISVPQDSDVDLALRLEAVVEGVLVTGTAHAEVRGECSRCLEPIEGDQSFELQELYFYPGNEVDEEESLVVDETIDLEEALRDAVVLELPFSPLCDPDCPGLCQDCGFNLNEDPDHGHADKVDPRWGKLAQLDLGSDT</sequence>
<evidence type="ECO:0000313" key="2">
    <source>
        <dbReference type="Proteomes" id="UP000280819"/>
    </source>
</evidence>
<comment type="caution">
    <text evidence="1">The sequence shown here is derived from an EMBL/GenBank/DDBJ whole genome shotgun (WGS) entry which is preliminary data.</text>
</comment>
<dbReference type="RefSeq" id="WP_124845840.1">
    <property type="nucleotide sequence ID" value="NZ_JAUNKP010000028.1"/>
</dbReference>
<dbReference type="EMBL" id="RQZG01000020">
    <property type="protein sequence ID" value="RRD03444.1"/>
    <property type="molecule type" value="Genomic_DNA"/>
</dbReference>
<dbReference type="PANTHER" id="PTHR34374:SF1">
    <property type="entry name" value="LARGE RIBOSOMAL RNA SUBUNIT ACCUMULATION PROTEIN YCED HOMOLOG 1, CHLOROPLASTIC"/>
    <property type="match status" value="1"/>
</dbReference>
<organism evidence="1 2">
    <name type="scientific">Arachnia propionica</name>
    <dbReference type="NCBI Taxonomy" id="1750"/>
    <lineage>
        <taxon>Bacteria</taxon>
        <taxon>Bacillati</taxon>
        <taxon>Actinomycetota</taxon>
        <taxon>Actinomycetes</taxon>
        <taxon>Propionibacteriales</taxon>
        <taxon>Propionibacteriaceae</taxon>
        <taxon>Arachnia</taxon>
    </lineage>
</organism>
<gene>
    <name evidence="1" type="ORF">EII34_14240</name>
</gene>
<dbReference type="PANTHER" id="PTHR34374">
    <property type="entry name" value="LARGE RIBOSOMAL RNA SUBUNIT ACCUMULATION PROTEIN YCED HOMOLOG 1, CHLOROPLASTIC"/>
    <property type="match status" value="1"/>
</dbReference>
<reference evidence="1 2" key="1">
    <citation type="submission" date="2018-11" db="EMBL/GenBank/DDBJ databases">
        <title>Genomes From Bacteria Associated with the Canine Oral Cavity: a Test Case for Automated Genome-Based Taxonomic Assignment.</title>
        <authorList>
            <person name="Coil D.A."/>
            <person name="Jospin G."/>
            <person name="Darling A.E."/>
            <person name="Wallis C."/>
            <person name="Davis I.J."/>
            <person name="Harris S."/>
            <person name="Eisen J.A."/>
            <person name="Holcombe L.J."/>
            <person name="O'Flynn C."/>
        </authorList>
    </citation>
    <scope>NUCLEOTIDE SEQUENCE [LARGE SCALE GENOMIC DNA]</scope>
    <source>
        <strain evidence="1 2">OH887_COT-365</strain>
    </source>
</reference>
<protein>
    <submittedName>
        <fullName evidence="1">DUF177 domain-containing protein</fullName>
    </submittedName>
</protein>